<evidence type="ECO:0000256" key="2">
    <source>
        <dbReference type="ARBA" id="ARBA00023002"/>
    </source>
</evidence>
<dbReference type="InterPro" id="IPR002347">
    <property type="entry name" value="SDR_fam"/>
</dbReference>
<organism evidence="3 4">
    <name type="scientific">Fonsecaea multimorphosa CBS 102226</name>
    <dbReference type="NCBI Taxonomy" id="1442371"/>
    <lineage>
        <taxon>Eukaryota</taxon>
        <taxon>Fungi</taxon>
        <taxon>Dikarya</taxon>
        <taxon>Ascomycota</taxon>
        <taxon>Pezizomycotina</taxon>
        <taxon>Eurotiomycetes</taxon>
        <taxon>Chaetothyriomycetidae</taxon>
        <taxon>Chaetothyriales</taxon>
        <taxon>Herpotrichiellaceae</taxon>
        <taxon>Fonsecaea</taxon>
    </lineage>
</organism>
<evidence type="ECO:0000313" key="3">
    <source>
        <dbReference type="EMBL" id="KIY04077.1"/>
    </source>
</evidence>
<sequence length="255" mass="27926">MVGKAIIVTGANGGIGFSITQQLLAKPAETVALVVAIDLHDHRLRCLLDRHQDRLEVVCGDISRRESSQKAVDAAISRAGRLDSIILNAGIQGPTGSILKTDVEAWKKCFDVNFFSLVHSIQVAAPHLHESKGSIIMTTSGVSLSPFPEWGAYGSSKAAMNYLNMAWPKEDQIVRSVCIRPGIVDTGLQKEVRDELQNSLPEKTYTWLKGIHDRGELLRPDQPARTFVAFALGGIPEELTGKVVDWNDPKITHVR</sequence>
<dbReference type="AlphaFoldDB" id="A0A0D2J3V1"/>
<dbReference type="GeneID" id="27706515"/>
<dbReference type="OrthoDB" id="153074at2759"/>
<comment type="similarity">
    <text evidence="1">Belongs to the short-chain dehydrogenases/reductases (SDR) family.</text>
</comment>
<keyword evidence="4" id="KW-1185">Reference proteome</keyword>
<reference evidence="3 4" key="1">
    <citation type="submission" date="2015-01" db="EMBL/GenBank/DDBJ databases">
        <title>The Genome Sequence of Fonsecaea multimorphosa CBS 102226.</title>
        <authorList>
            <consortium name="The Broad Institute Genomics Platform"/>
            <person name="Cuomo C."/>
            <person name="de Hoog S."/>
            <person name="Gorbushina A."/>
            <person name="Stielow B."/>
            <person name="Teixiera M."/>
            <person name="Abouelleil A."/>
            <person name="Chapman S.B."/>
            <person name="Priest M."/>
            <person name="Young S.K."/>
            <person name="Wortman J."/>
            <person name="Nusbaum C."/>
            <person name="Birren B."/>
        </authorList>
    </citation>
    <scope>NUCLEOTIDE SEQUENCE [LARGE SCALE GENOMIC DNA]</scope>
    <source>
        <strain evidence="3 4">CBS 102226</strain>
    </source>
</reference>
<dbReference type="GO" id="GO:0016616">
    <property type="term" value="F:oxidoreductase activity, acting on the CH-OH group of donors, NAD or NADP as acceptor"/>
    <property type="evidence" value="ECO:0007669"/>
    <property type="project" value="UniProtKB-ARBA"/>
</dbReference>
<evidence type="ECO:0008006" key="5">
    <source>
        <dbReference type="Google" id="ProtNLM"/>
    </source>
</evidence>
<dbReference type="STRING" id="1442371.A0A0D2J3V1"/>
<dbReference type="RefSeq" id="XP_016638199.1">
    <property type="nucleotide sequence ID" value="XM_016771289.1"/>
</dbReference>
<dbReference type="PRINTS" id="PR00081">
    <property type="entry name" value="GDHRDH"/>
</dbReference>
<dbReference type="InterPro" id="IPR036291">
    <property type="entry name" value="NAD(P)-bd_dom_sf"/>
</dbReference>
<dbReference type="PANTHER" id="PTHR43008">
    <property type="entry name" value="BENZIL REDUCTASE"/>
    <property type="match status" value="1"/>
</dbReference>
<dbReference type="Gene3D" id="3.40.50.720">
    <property type="entry name" value="NAD(P)-binding Rossmann-like Domain"/>
    <property type="match status" value="1"/>
</dbReference>
<dbReference type="GO" id="GO:0050664">
    <property type="term" value="F:oxidoreductase activity, acting on NAD(P)H, oxygen as acceptor"/>
    <property type="evidence" value="ECO:0007669"/>
    <property type="project" value="TreeGrafter"/>
</dbReference>
<dbReference type="PANTHER" id="PTHR43008:SF8">
    <property type="entry name" value="BENZIL REDUCTASE ((S)-BENZOIN FORMING) IRC24"/>
    <property type="match status" value="1"/>
</dbReference>
<dbReference type="EMBL" id="KN848062">
    <property type="protein sequence ID" value="KIY04077.1"/>
    <property type="molecule type" value="Genomic_DNA"/>
</dbReference>
<evidence type="ECO:0000256" key="1">
    <source>
        <dbReference type="ARBA" id="ARBA00006484"/>
    </source>
</evidence>
<dbReference type="SUPFAM" id="SSF51735">
    <property type="entry name" value="NAD(P)-binding Rossmann-fold domains"/>
    <property type="match status" value="1"/>
</dbReference>
<protein>
    <recommendedName>
        <fullName evidence="5">NAD-dependent epimerase/dehydratase domain-containing protein</fullName>
    </recommendedName>
</protein>
<accession>A0A0D2J3V1</accession>
<name>A0A0D2J3V1_9EURO</name>
<dbReference type="Proteomes" id="UP000053411">
    <property type="component" value="Unassembled WGS sequence"/>
</dbReference>
<dbReference type="Pfam" id="PF00106">
    <property type="entry name" value="adh_short"/>
    <property type="match status" value="1"/>
</dbReference>
<proteinExistence type="inferred from homology"/>
<evidence type="ECO:0000313" key="4">
    <source>
        <dbReference type="Proteomes" id="UP000053411"/>
    </source>
</evidence>
<gene>
    <name evidence="3" type="ORF">Z520_00769</name>
</gene>
<keyword evidence="2" id="KW-0560">Oxidoreductase</keyword>
<dbReference type="VEuPathDB" id="FungiDB:Z520_00769"/>